<evidence type="ECO:0000256" key="3">
    <source>
        <dbReference type="ARBA" id="ARBA00020218"/>
    </source>
</evidence>
<dbReference type="Proteomes" id="UP000527860">
    <property type="component" value="Unassembled WGS sequence"/>
</dbReference>
<reference evidence="7 9" key="1">
    <citation type="submission" date="2015-01" db="EMBL/GenBank/DDBJ databases">
        <title>Genome sequences of high lactate-tolerant strain Salinicoccus roseus W12 with industrial interest.</title>
        <authorList>
            <person name="Wang H."/>
            <person name="Yu B."/>
        </authorList>
    </citation>
    <scope>NUCLEOTIDE SEQUENCE [LARGE SCALE GENOMIC DNA]</scope>
    <source>
        <strain evidence="7 9">W12</strain>
    </source>
</reference>
<dbReference type="RefSeq" id="WP_040106648.1">
    <property type="nucleotide sequence ID" value="NZ_JABEVU030000001.1"/>
</dbReference>
<dbReference type="InterPro" id="IPR003085">
    <property type="entry name" value="AcuC"/>
</dbReference>
<evidence type="ECO:0000313" key="8">
    <source>
        <dbReference type="EMBL" id="MDB0581308.1"/>
    </source>
</evidence>
<evidence type="ECO:0000313" key="9">
    <source>
        <dbReference type="Proteomes" id="UP000031546"/>
    </source>
</evidence>
<evidence type="ECO:0000256" key="1">
    <source>
        <dbReference type="ARBA" id="ARBA00005101"/>
    </source>
</evidence>
<dbReference type="GeneID" id="77846059"/>
<evidence type="ECO:0000256" key="5">
    <source>
        <dbReference type="ARBA" id="ARBA00024669"/>
    </source>
</evidence>
<reference evidence="8" key="3">
    <citation type="submission" date="2022-12" db="EMBL/GenBank/DDBJ databases">
        <title>Genome analysis and biological profiling of marine Salinicoccus roseus MOSEL-ME25.</title>
        <authorList>
            <person name="Mirza F.T."/>
            <person name="Xie Y."/>
            <person name="Shinwari Z.K."/>
        </authorList>
    </citation>
    <scope>NUCLEOTIDE SEQUENCE</scope>
    <source>
        <strain evidence="8">MOSEL-ME25</strain>
    </source>
</reference>
<dbReference type="InterPro" id="IPR023696">
    <property type="entry name" value="Ureohydrolase_dom_sf"/>
</dbReference>
<dbReference type="Proteomes" id="UP000031546">
    <property type="component" value="Unassembled WGS sequence"/>
</dbReference>
<comment type="function">
    <text evidence="5">Role in growth on acetoin or butanediol. Involved in the breakdown of these compounds used as a carbon source.</text>
</comment>
<keyword evidence="10" id="KW-1185">Reference proteome</keyword>
<gene>
    <name evidence="8" type="ORF">F7P68_0012315</name>
    <name evidence="7" type="ORF">SN16_10895</name>
</gene>
<dbReference type="EMBL" id="JXII01000009">
    <property type="protein sequence ID" value="KIH70007.1"/>
    <property type="molecule type" value="Genomic_DNA"/>
</dbReference>
<sequence length="383" mass="43470">MTSPLYVYDDSLLKYRFHSKHPFNQMRLKMTTDLLMASGHLSASDIIKPREATDEELELVHKSDFIEAVKLAGEGKLSEEKMESYGLNTEDTPSFEGMHEKSRMLVGATLSAVEAVMEGRTDKALSLAGGLHHGFSGRASGFCIYNDSAVAIEHIRKKYGKRVLYIDTDAHHGDGVQWIFYDTKEVMTYSIHETGRYLFPGTGSLTERGTEEGFGFAVNLPVDAFTEDESFLEIFKETLEAAIRKFQPDVIFSQNGVDAHFRDPMTHLALTSRTFEEIPRFVNEMADKYTDGKWIAVGGGGYNIWQVVPRMWAQIWLSMKGIPAPRGPLPEAFMDQYGPKSPVDFPRNWEDVLTDYNDIPRREEISEKNRSMLTRAMLHLEEQ</sequence>
<protein>
    <recommendedName>
        <fullName evidence="3">Acetoin utilization protein AcuC</fullName>
    </recommendedName>
</protein>
<dbReference type="PANTHER" id="PTHR10625">
    <property type="entry name" value="HISTONE DEACETYLASE HDAC1-RELATED"/>
    <property type="match status" value="1"/>
</dbReference>
<dbReference type="InterPro" id="IPR000286">
    <property type="entry name" value="HDACs"/>
</dbReference>
<evidence type="ECO:0000313" key="7">
    <source>
        <dbReference type="EMBL" id="KIH70007.1"/>
    </source>
</evidence>
<dbReference type="GO" id="GO:0004407">
    <property type="term" value="F:histone deacetylase activity"/>
    <property type="evidence" value="ECO:0007669"/>
    <property type="project" value="TreeGrafter"/>
</dbReference>
<dbReference type="STRING" id="45670.SN16_10895"/>
<dbReference type="EMBL" id="JABEVU030000001">
    <property type="protein sequence ID" value="MDB0581308.1"/>
    <property type="molecule type" value="Genomic_DNA"/>
</dbReference>
<evidence type="ECO:0000256" key="2">
    <source>
        <dbReference type="ARBA" id="ARBA00005947"/>
    </source>
</evidence>
<dbReference type="PANTHER" id="PTHR10625:SF10">
    <property type="entry name" value="HISTONE DEACETYLASE HDAC1"/>
    <property type="match status" value="1"/>
</dbReference>
<dbReference type="GO" id="GO:0040029">
    <property type="term" value="P:epigenetic regulation of gene expression"/>
    <property type="evidence" value="ECO:0007669"/>
    <property type="project" value="TreeGrafter"/>
</dbReference>
<dbReference type="InterPro" id="IPR023801">
    <property type="entry name" value="His_deacetylse_dom"/>
</dbReference>
<dbReference type="SUPFAM" id="SSF52768">
    <property type="entry name" value="Arginase/deacetylase"/>
    <property type="match status" value="1"/>
</dbReference>
<dbReference type="PRINTS" id="PR01272">
    <property type="entry name" value="ACUCPROTEIN"/>
</dbReference>
<dbReference type="Pfam" id="PF00850">
    <property type="entry name" value="Hist_deacetyl"/>
    <property type="match status" value="1"/>
</dbReference>
<comment type="pathway">
    <text evidence="1">Ketone degradation; acetoin degradation.</text>
</comment>
<dbReference type="GO" id="GO:0045150">
    <property type="term" value="P:acetoin catabolic process"/>
    <property type="evidence" value="ECO:0007669"/>
    <property type="project" value="UniProtKB-UniPathway"/>
</dbReference>
<proteinExistence type="inferred from homology"/>
<evidence type="ECO:0000256" key="4">
    <source>
        <dbReference type="ARBA" id="ARBA00022627"/>
    </source>
</evidence>
<feature type="domain" description="Histone deacetylase" evidence="6">
    <location>
        <begin position="21"/>
        <end position="317"/>
    </location>
</feature>
<dbReference type="AlphaFoldDB" id="A0A0C2E3I9"/>
<reference evidence="8" key="2">
    <citation type="submission" date="2020-04" db="EMBL/GenBank/DDBJ databases">
        <authorList>
            <person name="Tanveer F."/>
            <person name="Xie Y."/>
            <person name="Shinwari Z.K."/>
        </authorList>
    </citation>
    <scope>NUCLEOTIDE SEQUENCE</scope>
    <source>
        <strain evidence="8">MOSEL-ME25</strain>
    </source>
</reference>
<dbReference type="Gene3D" id="3.40.800.20">
    <property type="entry name" value="Histone deacetylase domain"/>
    <property type="match status" value="1"/>
</dbReference>
<comment type="similarity">
    <text evidence="2">Belongs to the histone deacetylase family.</text>
</comment>
<comment type="caution">
    <text evidence="7">The sequence shown here is derived from an EMBL/GenBank/DDBJ whole genome shotgun (WGS) entry which is preliminary data.</text>
</comment>
<name>A0A0C2E3I9_9STAP</name>
<keyword evidence="4" id="KW-0006">Acetoin catabolism</keyword>
<dbReference type="OrthoDB" id="9808367at2"/>
<accession>A0A0C2E3I9</accession>
<evidence type="ECO:0000259" key="6">
    <source>
        <dbReference type="Pfam" id="PF00850"/>
    </source>
</evidence>
<organism evidence="7 9">
    <name type="scientific">Salinicoccus roseus</name>
    <dbReference type="NCBI Taxonomy" id="45670"/>
    <lineage>
        <taxon>Bacteria</taxon>
        <taxon>Bacillati</taxon>
        <taxon>Bacillota</taxon>
        <taxon>Bacilli</taxon>
        <taxon>Bacillales</taxon>
        <taxon>Staphylococcaceae</taxon>
        <taxon>Salinicoccus</taxon>
    </lineage>
</organism>
<dbReference type="CDD" id="cd09994">
    <property type="entry name" value="HDAC_AcuC_like"/>
    <property type="match status" value="1"/>
</dbReference>
<evidence type="ECO:0000313" key="10">
    <source>
        <dbReference type="Proteomes" id="UP000527860"/>
    </source>
</evidence>
<dbReference type="PRINTS" id="PR01270">
    <property type="entry name" value="HDASUPER"/>
</dbReference>
<dbReference type="UniPathway" id="UPA00040"/>
<dbReference type="InterPro" id="IPR037138">
    <property type="entry name" value="His_deacetylse_dom_sf"/>
</dbReference>